<keyword evidence="9 11" id="KW-0496">Mitochondrion</keyword>
<dbReference type="GO" id="GO:0005743">
    <property type="term" value="C:mitochondrial inner membrane"/>
    <property type="evidence" value="ECO:0007669"/>
    <property type="project" value="UniProtKB-SubCell"/>
</dbReference>
<evidence type="ECO:0000256" key="6">
    <source>
        <dbReference type="ARBA" id="ARBA00022792"/>
    </source>
</evidence>
<evidence type="ECO:0000256" key="1">
    <source>
        <dbReference type="ARBA" id="ARBA00004298"/>
    </source>
</evidence>
<feature type="transmembrane region" description="Helical" evidence="12">
    <location>
        <begin position="41"/>
        <end position="58"/>
    </location>
</feature>
<feature type="transmembrane region" description="Helical" evidence="12">
    <location>
        <begin position="12"/>
        <end position="29"/>
    </location>
</feature>
<dbReference type="AlphaFoldDB" id="A0AAV6VHG5"/>
<name>A0AAV6VHG5_9ARAC</name>
<comment type="function">
    <text evidence="11">Accessory subunit of the mitochondrial membrane respiratory chain NADH dehydrogenase (Complex I), that is believed not to be involved in catalysis. Complex I functions in the transfer of electrons from NADH to the respiratory chain. The immediate electron acceptor for the enzyme is believed to be ubiquinone.</text>
</comment>
<keyword evidence="4 11" id="KW-0679">Respiratory chain</keyword>
<comment type="similarity">
    <text evidence="2 11">Belongs to the complex I NDUFC2 subunit family.</text>
</comment>
<evidence type="ECO:0000256" key="12">
    <source>
        <dbReference type="SAM" id="Phobius"/>
    </source>
</evidence>
<keyword evidence="3 11" id="KW-0813">Transport</keyword>
<dbReference type="PANTHER" id="PTHR13099">
    <property type="entry name" value="NADH-UBIQUINONE OXIDOREDUCTASE SUBUNIT B14.5B"/>
    <property type="match status" value="1"/>
</dbReference>
<evidence type="ECO:0000256" key="7">
    <source>
        <dbReference type="ARBA" id="ARBA00022982"/>
    </source>
</evidence>
<keyword evidence="6 11" id="KW-0999">Mitochondrion inner membrane</keyword>
<keyword evidence="8 12" id="KW-1133">Transmembrane helix</keyword>
<evidence type="ECO:0000256" key="11">
    <source>
        <dbReference type="PIRNR" id="PIRNR017834"/>
    </source>
</evidence>
<gene>
    <name evidence="13" type="ORF">JTE90_001406</name>
</gene>
<protein>
    <recommendedName>
        <fullName evidence="11">NADH dehydrogenase [ubiquinone] 1 subunit C2</fullName>
    </recommendedName>
</protein>
<evidence type="ECO:0000313" key="14">
    <source>
        <dbReference type="Proteomes" id="UP000827092"/>
    </source>
</evidence>
<comment type="subcellular location">
    <subcellularLocation>
        <location evidence="1">Mitochondrion inner membrane</location>
        <topology evidence="1">Single-pass membrane protein</topology>
        <orientation evidence="1">Matrix side</orientation>
    </subcellularLocation>
</comment>
<dbReference type="Proteomes" id="UP000827092">
    <property type="component" value="Unassembled WGS sequence"/>
</dbReference>
<dbReference type="PIRSF" id="PIRSF017834">
    <property type="entry name" value="NADH-UbQ_OxRdtase_b14.5b"/>
    <property type="match status" value="1"/>
</dbReference>
<evidence type="ECO:0000256" key="4">
    <source>
        <dbReference type="ARBA" id="ARBA00022660"/>
    </source>
</evidence>
<organism evidence="13 14">
    <name type="scientific">Oedothorax gibbosus</name>
    <dbReference type="NCBI Taxonomy" id="931172"/>
    <lineage>
        <taxon>Eukaryota</taxon>
        <taxon>Metazoa</taxon>
        <taxon>Ecdysozoa</taxon>
        <taxon>Arthropoda</taxon>
        <taxon>Chelicerata</taxon>
        <taxon>Arachnida</taxon>
        <taxon>Araneae</taxon>
        <taxon>Araneomorphae</taxon>
        <taxon>Entelegynae</taxon>
        <taxon>Araneoidea</taxon>
        <taxon>Linyphiidae</taxon>
        <taxon>Erigoninae</taxon>
        <taxon>Oedothorax</taxon>
    </lineage>
</organism>
<dbReference type="Pfam" id="PF06374">
    <property type="entry name" value="NDUF_C2"/>
    <property type="match status" value="1"/>
</dbReference>
<keyword evidence="7 11" id="KW-0249">Electron transport</keyword>
<keyword evidence="5 12" id="KW-0812">Transmembrane</keyword>
<dbReference type="PANTHER" id="PTHR13099:SF0">
    <property type="entry name" value="NADH DEHYDROGENASE [UBIQUINONE] 1 SUBUNIT C2-RELATED"/>
    <property type="match status" value="1"/>
</dbReference>
<accession>A0AAV6VHG5</accession>
<evidence type="ECO:0000256" key="8">
    <source>
        <dbReference type="ARBA" id="ARBA00022989"/>
    </source>
</evidence>
<keyword evidence="14" id="KW-1185">Reference proteome</keyword>
<evidence type="ECO:0000256" key="2">
    <source>
        <dbReference type="ARBA" id="ARBA00008674"/>
    </source>
</evidence>
<reference evidence="13 14" key="1">
    <citation type="journal article" date="2022" name="Nat. Ecol. Evol.">
        <title>A masculinizing supergene underlies an exaggerated male reproductive morph in a spider.</title>
        <authorList>
            <person name="Hendrickx F."/>
            <person name="De Corte Z."/>
            <person name="Sonet G."/>
            <person name="Van Belleghem S.M."/>
            <person name="Kostlbacher S."/>
            <person name="Vangestel C."/>
        </authorList>
    </citation>
    <scope>NUCLEOTIDE SEQUENCE [LARGE SCALE GENOMIC DNA]</scope>
    <source>
        <strain evidence="13">W744_W776</strain>
    </source>
</reference>
<proteinExistence type="inferred from homology"/>
<dbReference type="GO" id="GO:0006120">
    <property type="term" value="P:mitochondrial electron transport, NADH to ubiquinone"/>
    <property type="evidence" value="ECO:0007669"/>
    <property type="project" value="InterPro"/>
</dbReference>
<dbReference type="EMBL" id="JAFNEN010000089">
    <property type="protein sequence ID" value="KAG8195392.1"/>
    <property type="molecule type" value="Genomic_DNA"/>
</dbReference>
<evidence type="ECO:0000256" key="3">
    <source>
        <dbReference type="ARBA" id="ARBA00022448"/>
    </source>
</evidence>
<evidence type="ECO:0000313" key="13">
    <source>
        <dbReference type="EMBL" id="KAG8195392.1"/>
    </source>
</evidence>
<evidence type="ECO:0000256" key="10">
    <source>
        <dbReference type="ARBA" id="ARBA00023136"/>
    </source>
</evidence>
<evidence type="ECO:0000256" key="5">
    <source>
        <dbReference type="ARBA" id="ARBA00022692"/>
    </source>
</evidence>
<sequence>MGLQKDSLFSRYFYPVTFAFMGAITPAINNYAYRKPYHAGIQRHIALGVAGWLFGMYAESYMTKKWAHRDAVIKHYIELHPEDFVDERRKYKEVFEPWQPAR</sequence>
<dbReference type="InterPro" id="IPR009423">
    <property type="entry name" value="NDUC2"/>
</dbReference>
<evidence type="ECO:0000256" key="9">
    <source>
        <dbReference type="ARBA" id="ARBA00023128"/>
    </source>
</evidence>
<keyword evidence="10 11" id="KW-0472">Membrane</keyword>
<comment type="caution">
    <text evidence="13">The sequence shown here is derived from an EMBL/GenBank/DDBJ whole genome shotgun (WGS) entry which is preliminary data.</text>
</comment>